<comment type="caution">
    <text evidence="7">The sequence shown here is derived from an EMBL/GenBank/DDBJ whole genome shotgun (WGS) entry which is preliminary data.</text>
</comment>
<reference evidence="7 8" key="1">
    <citation type="submission" date="2021-11" db="EMBL/GenBank/DDBJ databases">
        <authorList>
            <person name="Liang Q."/>
            <person name="Mou H."/>
            <person name="Liu Z."/>
        </authorList>
    </citation>
    <scope>NUCLEOTIDE SEQUENCE [LARGE SCALE GENOMIC DNA]</scope>
    <source>
        <strain evidence="7 8">CHU3</strain>
    </source>
</reference>
<evidence type="ECO:0000313" key="8">
    <source>
        <dbReference type="Proteomes" id="UP001209701"/>
    </source>
</evidence>
<comment type="catalytic activity">
    <reaction evidence="4 5">
        <text>uridine(38/39/40) in tRNA = pseudouridine(38/39/40) in tRNA</text>
        <dbReference type="Rhea" id="RHEA:22376"/>
        <dbReference type="Rhea" id="RHEA-COMP:10085"/>
        <dbReference type="Rhea" id="RHEA-COMP:10087"/>
        <dbReference type="ChEBI" id="CHEBI:65314"/>
        <dbReference type="ChEBI" id="CHEBI:65315"/>
        <dbReference type="EC" id="5.4.99.12"/>
    </reaction>
</comment>
<dbReference type="InterPro" id="IPR020103">
    <property type="entry name" value="PsdUridine_synth_cat_dom_sf"/>
</dbReference>
<dbReference type="GO" id="GO:0160147">
    <property type="term" value="F:tRNA pseudouridine(38-40) synthase activity"/>
    <property type="evidence" value="ECO:0007669"/>
    <property type="project" value="UniProtKB-EC"/>
</dbReference>
<dbReference type="InterPro" id="IPR020094">
    <property type="entry name" value="TruA/RsuA/RluB/E/F_N"/>
</dbReference>
<comment type="similarity">
    <text evidence="1 4 5">Belongs to the tRNA pseudouridine synthase TruA family.</text>
</comment>
<dbReference type="Proteomes" id="UP001209701">
    <property type="component" value="Unassembled WGS sequence"/>
</dbReference>
<dbReference type="InterPro" id="IPR020095">
    <property type="entry name" value="PsdUridine_synth_TruA_C"/>
</dbReference>
<dbReference type="EMBL" id="JAJIRN010000005">
    <property type="protein sequence ID" value="MCV2368765.1"/>
    <property type="molecule type" value="Genomic_DNA"/>
</dbReference>
<dbReference type="SUPFAM" id="SSF55120">
    <property type="entry name" value="Pseudouridine synthase"/>
    <property type="match status" value="1"/>
</dbReference>
<comment type="function">
    <text evidence="4">Formation of pseudouridine at positions 38, 39 and 40 in the anticodon stem and loop of transfer RNAs.</text>
</comment>
<dbReference type="PIRSF" id="PIRSF001430">
    <property type="entry name" value="tRNA_psdUrid_synth"/>
    <property type="match status" value="1"/>
</dbReference>
<dbReference type="PANTHER" id="PTHR11142:SF0">
    <property type="entry name" value="TRNA PSEUDOURIDINE SYNTHASE-LIKE 1"/>
    <property type="match status" value="1"/>
</dbReference>
<feature type="domain" description="Pseudouridine synthase I TruA alpha/beta" evidence="6">
    <location>
        <begin position="9"/>
        <end position="101"/>
    </location>
</feature>
<evidence type="ECO:0000313" key="7">
    <source>
        <dbReference type="EMBL" id="MCV2368765.1"/>
    </source>
</evidence>
<evidence type="ECO:0000256" key="1">
    <source>
        <dbReference type="ARBA" id="ARBA00009375"/>
    </source>
</evidence>
<protein>
    <recommendedName>
        <fullName evidence="4">tRNA pseudouridine synthase A</fullName>
        <ecNumber evidence="4">5.4.99.12</ecNumber>
    </recommendedName>
    <alternativeName>
        <fullName evidence="4">tRNA pseudouridine(38-40) synthase</fullName>
    </alternativeName>
    <alternativeName>
        <fullName evidence="4">tRNA pseudouridylate synthase I</fullName>
    </alternativeName>
    <alternativeName>
        <fullName evidence="4">tRNA-uridine isomerase I</fullName>
    </alternativeName>
</protein>
<accession>A0ABT2YFD2</accession>
<name>A0ABT2YFD2_9BURK</name>
<proteinExistence type="inferred from homology"/>
<keyword evidence="8" id="KW-1185">Reference proteome</keyword>
<evidence type="ECO:0000256" key="5">
    <source>
        <dbReference type="RuleBase" id="RU003792"/>
    </source>
</evidence>
<dbReference type="PANTHER" id="PTHR11142">
    <property type="entry name" value="PSEUDOURIDYLATE SYNTHASE"/>
    <property type="match status" value="1"/>
</dbReference>
<dbReference type="InterPro" id="IPR020097">
    <property type="entry name" value="PsdUridine_synth_TruA_a/b_dom"/>
</dbReference>
<sequence>MRVVLGVSYRGGGYHGWQAQADRQTVQDVLEAALQKFSATSIRTVCAGRTDAGVHGLNQVVHFDTEVIRDAASWVRGTNCFLPVDVAIQWCRFAEEPFHARFAAHGRRYTYVLLESPVRPAIESGSVGWVHYKLNGEAMREAAEMLLGEHDFSAFRSSECQAASPVKTMRSISIAKQGDYWRFDFDGSAFLHHMVRNLMGSLLAVGRIGRGGRDLAWFASVLAGKDRKFAAPTFPADGLYFVGPYYSAEFQIPSRTSAMSWLPGVEPKR</sequence>
<organism evidence="7 8">
    <name type="scientific">Roseateles oligotrophus</name>
    <dbReference type="NCBI Taxonomy" id="1769250"/>
    <lineage>
        <taxon>Bacteria</taxon>
        <taxon>Pseudomonadati</taxon>
        <taxon>Pseudomonadota</taxon>
        <taxon>Betaproteobacteria</taxon>
        <taxon>Burkholderiales</taxon>
        <taxon>Sphaerotilaceae</taxon>
        <taxon>Roseateles</taxon>
    </lineage>
</organism>
<dbReference type="NCBIfam" id="TIGR00071">
    <property type="entry name" value="hisT_truA"/>
    <property type="match status" value="1"/>
</dbReference>
<feature type="domain" description="Pseudouridine synthase I TruA alpha/beta" evidence="6">
    <location>
        <begin position="142"/>
        <end position="246"/>
    </location>
</feature>
<evidence type="ECO:0000256" key="3">
    <source>
        <dbReference type="ARBA" id="ARBA00023235"/>
    </source>
</evidence>
<dbReference type="RefSeq" id="WP_263571363.1">
    <property type="nucleotide sequence ID" value="NZ_JAJIRN010000005.1"/>
</dbReference>
<dbReference type="Gene3D" id="3.30.70.580">
    <property type="entry name" value="Pseudouridine synthase I, catalytic domain, N-terminal subdomain"/>
    <property type="match status" value="1"/>
</dbReference>
<dbReference type="Gene3D" id="3.30.70.660">
    <property type="entry name" value="Pseudouridine synthase I, catalytic domain, C-terminal subdomain"/>
    <property type="match status" value="1"/>
</dbReference>
<dbReference type="HAMAP" id="MF_00171">
    <property type="entry name" value="TruA"/>
    <property type="match status" value="1"/>
</dbReference>
<comment type="caution">
    <text evidence="4">Lacks conserved residue(s) required for the propagation of feature annotation.</text>
</comment>
<dbReference type="Pfam" id="PF01416">
    <property type="entry name" value="PseudoU_synth_1"/>
    <property type="match status" value="2"/>
</dbReference>
<keyword evidence="2 4" id="KW-0819">tRNA processing</keyword>
<dbReference type="EC" id="5.4.99.12" evidence="4"/>
<feature type="active site" description="Nucleophile" evidence="4">
    <location>
        <position position="51"/>
    </location>
</feature>
<evidence type="ECO:0000256" key="2">
    <source>
        <dbReference type="ARBA" id="ARBA00022694"/>
    </source>
</evidence>
<feature type="binding site" evidence="4">
    <location>
        <position position="109"/>
    </location>
    <ligand>
        <name>substrate</name>
    </ligand>
</feature>
<dbReference type="CDD" id="cd02570">
    <property type="entry name" value="PseudoU_synth_EcTruA"/>
    <property type="match status" value="1"/>
</dbReference>
<comment type="subunit">
    <text evidence="4">Homodimer.</text>
</comment>
<evidence type="ECO:0000259" key="6">
    <source>
        <dbReference type="Pfam" id="PF01416"/>
    </source>
</evidence>
<keyword evidence="3 4" id="KW-0413">Isomerase</keyword>
<evidence type="ECO:0000256" key="4">
    <source>
        <dbReference type="HAMAP-Rule" id="MF_00171"/>
    </source>
</evidence>
<gene>
    <name evidence="4 7" type="primary">truA</name>
    <name evidence="7" type="ORF">LNV07_11770</name>
</gene>
<dbReference type="InterPro" id="IPR001406">
    <property type="entry name" value="PsdUridine_synth_TruA"/>
</dbReference>